<sequence length="159" mass="17309">MTRLPISGTAQAVATLAAALLLAASSWYASSAQQRLAQGQRDAQTARQVLASAAGGVATLERWEQAAGAFAQWQPLIEQQALQRSAWSERQLRVENRMLSRQQVDAYLLSTAPSAEGFFITEALSIRASGGEPGLFTRYQDDDAPQALRFTLLGTYYSR</sequence>
<proteinExistence type="predicted"/>
<name>A0ABX1I604_9GAMM</name>
<accession>A0ABX1I604</accession>
<gene>
    <name evidence="2" type="ORF">HF203_04045</name>
</gene>
<feature type="chain" id="PRO_5047347254" evidence="1">
    <location>
        <begin position="30"/>
        <end position="159"/>
    </location>
</feature>
<keyword evidence="3" id="KW-1185">Reference proteome</keyword>
<comment type="caution">
    <text evidence="2">The sequence shown here is derived from an EMBL/GenBank/DDBJ whole genome shotgun (WGS) entry which is preliminary data.</text>
</comment>
<dbReference type="EMBL" id="JAAXKX010000003">
    <property type="protein sequence ID" value="NKN32389.1"/>
    <property type="molecule type" value="Genomic_DNA"/>
</dbReference>
<dbReference type="Proteomes" id="UP000740754">
    <property type="component" value="Unassembled WGS sequence"/>
</dbReference>
<reference evidence="2 3" key="1">
    <citation type="submission" date="2020-04" db="EMBL/GenBank/DDBJ databases">
        <title>Draft Whole-Genome sequence of Marichromatium bheemlicum DSM 18632, type strain.</title>
        <authorList>
            <person name="Kyndt J.A."/>
            <person name="Meyer T.E."/>
        </authorList>
    </citation>
    <scope>NUCLEOTIDE SEQUENCE [LARGE SCALE GENOMIC DNA]</scope>
    <source>
        <strain evidence="2 3">DSM 18632</strain>
    </source>
</reference>
<evidence type="ECO:0000256" key="1">
    <source>
        <dbReference type="SAM" id="SignalP"/>
    </source>
</evidence>
<organism evidence="2 3">
    <name type="scientific">Marichromatium bheemlicum</name>
    <dbReference type="NCBI Taxonomy" id="365339"/>
    <lineage>
        <taxon>Bacteria</taxon>
        <taxon>Pseudomonadati</taxon>
        <taxon>Pseudomonadota</taxon>
        <taxon>Gammaproteobacteria</taxon>
        <taxon>Chromatiales</taxon>
        <taxon>Chromatiaceae</taxon>
        <taxon>Marichromatium</taxon>
    </lineage>
</organism>
<dbReference type="RefSeq" id="WP_168666814.1">
    <property type="nucleotide sequence ID" value="NZ_JAAXKX010000003.1"/>
</dbReference>
<feature type="signal peptide" evidence="1">
    <location>
        <begin position="1"/>
        <end position="29"/>
    </location>
</feature>
<keyword evidence="1" id="KW-0732">Signal</keyword>
<protein>
    <submittedName>
        <fullName evidence="2">Uncharacterized protein</fullName>
    </submittedName>
</protein>
<evidence type="ECO:0000313" key="3">
    <source>
        <dbReference type="Proteomes" id="UP000740754"/>
    </source>
</evidence>
<evidence type="ECO:0000313" key="2">
    <source>
        <dbReference type="EMBL" id="NKN32389.1"/>
    </source>
</evidence>